<dbReference type="AlphaFoldDB" id="A0AAT9HWR4"/>
<keyword evidence="1" id="KW-1133">Transmembrane helix</keyword>
<reference evidence="2" key="2">
    <citation type="submission" date="2024-07" db="EMBL/GenBank/DDBJ databases">
        <title>Streptomyces haneummycinica sp. nov., a new antibiotic-producing actinobacterium isolated from marine sediment.</title>
        <authorList>
            <person name="Uemura M."/>
            <person name="Hamada M."/>
            <person name="Hirano S."/>
            <person name="Kobayashi K."/>
            <person name="Ohshiro T."/>
            <person name="Kobayashi T."/>
            <person name="Terahara T."/>
        </authorList>
    </citation>
    <scope>NUCLEOTIDE SEQUENCE</scope>
    <source>
        <strain evidence="2">KM77-8</strain>
    </source>
</reference>
<name>A0AAT9HWR4_9ACTN</name>
<accession>A0AAT9HWR4</accession>
<organism evidence="2">
    <name type="scientific">Streptomyces haneummycinicus</name>
    <dbReference type="NCBI Taxonomy" id="3074435"/>
    <lineage>
        <taxon>Bacteria</taxon>
        <taxon>Bacillati</taxon>
        <taxon>Actinomycetota</taxon>
        <taxon>Actinomycetes</taxon>
        <taxon>Kitasatosporales</taxon>
        <taxon>Streptomycetaceae</taxon>
        <taxon>Streptomyces</taxon>
    </lineage>
</organism>
<sequence length="59" mass="5981">MKNLGIALTIAGIAVAALARLAESRIRRTPEVTAGVALKFAVTYAVCTVSIVAGLVIVG</sequence>
<protein>
    <submittedName>
        <fullName evidence="2">Uncharacterized protein</fullName>
    </submittedName>
</protein>
<evidence type="ECO:0000313" key="2">
    <source>
        <dbReference type="EMBL" id="BFO21720.1"/>
    </source>
</evidence>
<keyword evidence="1" id="KW-0472">Membrane</keyword>
<dbReference type="EMBL" id="AP035768">
    <property type="protein sequence ID" value="BFO21720.1"/>
    <property type="molecule type" value="Genomic_DNA"/>
</dbReference>
<reference evidence="2" key="1">
    <citation type="submission" date="2024-06" db="EMBL/GenBank/DDBJ databases">
        <authorList>
            <consortium name="consrtm"/>
            <person name="Uemura M."/>
            <person name="Terahara T."/>
        </authorList>
    </citation>
    <scope>NUCLEOTIDE SEQUENCE</scope>
    <source>
        <strain evidence="2">KM77-8</strain>
    </source>
</reference>
<evidence type="ECO:0000256" key="1">
    <source>
        <dbReference type="SAM" id="Phobius"/>
    </source>
</evidence>
<gene>
    <name evidence="2" type="ORF">SHKM778_81080</name>
</gene>
<feature type="transmembrane region" description="Helical" evidence="1">
    <location>
        <begin position="37"/>
        <end position="58"/>
    </location>
</feature>
<proteinExistence type="predicted"/>
<keyword evidence="1" id="KW-0812">Transmembrane</keyword>